<gene>
    <name evidence="2" type="ORF">JDO7802_01218</name>
</gene>
<protein>
    <recommendedName>
        <fullName evidence="4">Lipopolysaccharide-assembly, LptC-related</fullName>
    </recommendedName>
</protein>
<evidence type="ECO:0000313" key="2">
    <source>
        <dbReference type="EMBL" id="CTQ49207.1"/>
    </source>
</evidence>
<keyword evidence="1" id="KW-1133">Transmembrane helix</keyword>
<dbReference type="RefSeq" id="WP_055083641.1">
    <property type="nucleotide sequence ID" value="NZ_CXSU01000011.1"/>
</dbReference>
<keyword evidence="1" id="KW-0472">Membrane</keyword>
<dbReference type="InterPro" id="IPR010664">
    <property type="entry name" value="LipoPS_assembly_LptC-rel"/>
</dbReference>
<proteinExistence type="predicted"/>
<sequence>MATRGPINPLRTRIVRLATLVLPVLALMLLSTLFLVARKVNPDDAIPYAEVDVSMRARDQQLTMPRFAGVSQGRTSFDLSARMARPDATDPRRMSAEALRLVLDDMDGGRATIVSDAGDVDTADRAIVLTGDVRIETSTGYELRTERLEGSLAVLSITSPGEVTGDGPLGTLRAGSMALTEDGDGAARLLFTNGVDLLYTPPS</sequence>
<evidence type="ECO:0008006" key="4">
    <source>
        <dbReference type="Google" id="ProtNLM"/>
    </source>
</evidence>
<dbReference type="AlphaFoldDB" id="A0A0M6YIV0"/>
<dbReference type="Proteomes" id="UP000049222">
    <property type="component" value="Unassembled WGS sequence"/>
</dbReference>
<evidence type="ECO:0000313" key="3">
    <source>
        <dbReference type="Proteomes" id="UP000049222"/>
    </source>
</evidence>
<keyword evidence="1" id="KW-0812">Transmembrane</keyword>
<dbReference type="STRING" id="420998.JDO7802_01218"/>
<evidence type="ECO:0000256" key="1">
    <source>
        <dbReference type="SAM" id="Phobius"/>
    </source>
</evidence>
<organism evidence="2 3">
    <name type="scientific">Jannaschia donghaensis</name>
    <dbReference type="NCBI Taxonomy" id="420998"/>
    <lineage>
        <taxon>Bacteria</taxon>
        <taxon>Pseudomonadati</taxon>
        <taxon>Pseudomonadota</taxon>
        <taxon>Alphaproteobacteria</taxon>
        <taxon>Rhodobacterales</taxon>
        <taxon>Roseobacteraceae</taxon>
        <taxon>Jannaschia</taxon>
    </lineage>
</organism>
<keyword evidence="3" id="KW-1185">Reference proteome</keyword>
<dbReference type="Pfam" id="PF06835">
    <property type="entry name" value="LptC"/>
    <property type="match status" value="1"/>
</dbReference>
<name>A0A0M6YIV0_9RHOB</name>
<dbReference type="OrthoDB" id="7871110at2"/>
<reference evidence="2 3" key="1">
    <citation type="submission" date="2015-07" db="EMBL/GenBank/DDBJ databases">
        <authorList>
            <person name="Noorani M."/>
        </authorList>
    </citation>
    <scope>NUCLEOTIDE SEQUENCE [LARGE SCALE GENOMIC DNA]</scope>
    <source>
        <strain evidence="2 3">CECT 7802</strain>
    </source>
</reference>
<feature type="transmembrane region" description="Helical" evidence="1">
    <location>
        <begin position="14"/>
        <end position="37"/>
    </location>
</feature>
<accession>A0A0M6YIV0</accession>
<dbReference type="EMBL" id="CXSU01000011">
    <property type="protein sequence ID" value="CTQ49207.1"/>
    <property type="molecule type" value="Genomic_DNA"/>
</dbReference>